<name>B0JSI3_MICAN</name>
<organism evidence="1 2">
    <name type="scientific">Microcystis aeruginosa (strain NIES-843 / IAM M-2473)</name>
    <dbReference type="NCBI Taxonomy" id="449447"/>
    <lineage>
        <taxon>Bacteria</taxon>
        <taxon>Bacillati</taxon>
        <taxon>Cyanobacteriota</taxon>
        <taxon>Cyanophyceae</taxon>
        <taxon>Oscillatoriophycideae</taxon>
        <taxon>Chroococcales</taxon>
        <taxon>Microcystaceae</taxon>
        <taxon>Microcystis</taxon>
    </lineage>
</organism>
<dbReference type="Proteomes" id="UP000001510">
    <property type="component" value="Chromosome"/>
</dbReference>
<accession>B0JSI3</accession>
<evidence type="ECO:0000313" key="1">
    <source>
        <dbReference type="EMBL" id="BAG04141.1"/>
    </source>
</evidence>
<dbReference type="HOGENOM" id="CLU_3119834_0_0_3"/>
<proteinExistence type="predicted"/>
<dbReference type="AlphaFoldDB" id="B0JSI3"/>
<protein>
    <submittedName>
        <fullName evidence="1">Uncharacterized protein</fullName>
    </submittedName>
</protein>
<gene>
    <name evidence="1" type="ordered locus">MAE_43190</name>
</gene>
<reference evidence="1 2" key="1">
    <citation type="journal article" date="2007" name="DNA Res.">
        <title>Complete genomic structure of the bloom-forming toxic cyanobacterium Microcystis aeruginosa NIES-843.</title>
        <authorList>
            <person name="Kaneko T."/>
            <person name="Nakajima N."/>
            <person name="Okamoto S."/>
            <person name="Suzuki I."/>
            <person name="Tanabe Y."/>
            <person name="Tamaoki M."/>
            <person name="Nakamura Y."/>
            <person name="Kasai F."/>
            <person name="Watanabe A."/>
            <person name="Kawashima K."/>
            <person name="Kishida Y."/>
            <person name="Ono A."/>
            <person name="Shimizu Y."/>
            <person name="Takahashi C."/>
            <person name="Minami C."/>
            <person name="Fujishiro T."/>
            <person name="Kohara M."/>
            <person name="Katoh M."/>
            <person name="Nakazaki N."/>
            <person name="Nakayama S."/>
            <person name="Yamada M."/>
            <person name="Tabata S."/>
            <person name="Watanabe M.M."/>
        </authorList>
    </citation>
    <scope>NUCLEOTIDE SEQUENCE [LARGE SCALE GENOMIC DNA]</scope>
    <source>
        <strain evidence="2">NIES-843 / IAM M-247</strain>
    </source>
</reference>
<dbReference type="PaxDb" id="449447-MAE_43190"/>
<dbReference type="EMBL" id="AP009552">
    <property type="protein sequence ID" value="BAG04141.1"/>
    <property type="molecule type" value="Genomic_DNA"/>
</dbReference>
<dbReference type="STRING" id="449447.MAE_43190"/>
<keyword evidence="2" id="KW-1185">Reference proteome</keyword>
<evidence type="ECO:0000313" key="2">
    <source>
        <dbReference type="Proteomes" id="UP000001510"/>
    </source>
</evidence>
<dbReference type="EnsemblBacteria" id="BAG04141">
    <property type="protein sequence ID" value="BAG04141"/>
    <property type="gene ID" value="MAE_43190"/>
</dbReference>
<dbReference type="KEGG" id="mar:MAE_43190"/>
<sequence length="50" mass="5950">MVFPIVKGSMELLVTVGLLTECHHYIRLGNESQLKNFQFNQYFQLRQQFC</sequence>